<reference evidence="1" key="1">
    <citation type="submission" date="2012-11" db="EMBL/GenBank/DDBJ databases">
        <title>Dependencies among metagenomic species, viruses, plasmids and units of genetic variation.</title>
        <authorList>
            <person name="Nielsen H.B."/>
            <person name="Almeida M."/>
            <person name="Juncker A.S."/>
            <person name="Rasmussen S."/>
            <person name="Li J."/>
            <person name="Sunagawa S."/>
            <person name="Plichta D."/>
            <person name="Gautier L."/>
            <person name="Le Chatelier E."/>
            <person name="Peletier E."/>
            <person name="Bonde I."/>
            <person name="Nielsen T."/>
            <person name="Manichanh C."/>
            <person name="Arumugam M."/>
            <person name="Batto J."/>
            <person name="Santos M.B.Q.D."/>
            <person name="Blom N."/>
            <person name="Borruel N."/>
            <person name="Burgdorf K.S."/>
            <person name="Boumezbeur F."/>
            <person name="Casellas F."/>
            <person name="Dore J."/>
            <person name="Guarner F."/>
            <person name="Hansen T."/>
            <person name="Hildebrand F."/>
            <person name="Kaas R.S."/>
            <person name="Kennedy S."/>
            <person name="Kristiansen K."/>
            <person name="Kultima J.R."/>
            <person name="Leonard P."/>
            <person name="Levenez F."/>
            <person name="Lund O."/>
            <person name="Moumen B."/>
            <person name="Le Paslier D."/>
            <person name="Pons N."/>
            <person name="Pedersen O."/>
            <person name="Prifti E."/>
            <person name="Qin J."/>
            <person name="Raes J."/>
            <person name="Tap J."/>
            <person name="Tims S."/>
            <person name="Ussery D.W."/>
            <person name="Yamada T."/>
            <person name="MetaHit consortium"/>
            <person name="Renault P."/>
            <person name="Sicheritz-Ponten T."/>
            <person name="Bork P."/>
            <person name="Wang J."/>
            <person name="Brunak S."/>
            <person name="Ehrlich S.D."/>
        </authorList>
    </citation>
    <scope>NUCLEOTIDE SEQUENCE [LARGE SCALE GENOMIC DNA]</scope>
</reference>
<dbReference type="Proteomes" id="UP000017938">
    <property type="component" value="Unassembled WGS sequence"/>
</dbReference>
<comment type="caution">
    <text evidence="1">The sequence shown here is derived from an EMBL/GenBank/DDBJ whole genome shotgun (WGS) entry which is preliminary data.</text>
</comment>
<evidence type="ECO:0000313" key="1">
    <source>
        <dbReference type="EMBL" id="CDC76537.1"/>
    </source>
</evidence>
<gene>
    <name evidence="1" type="ORF">BN580_00172</name>
</gene>
<dbReference type="AlphaFoldDB" id="R6V190"/>
<proteinExistence type="predicted"/>
<evidence type="ECO:0000313" key="2">
    <source>
        <dbReference type="Proteomes" id="UP000017938"/>
    </source>
</evidence>
<protein>
    <recommendedName>
        <fullName evidence="3">BREX-3 system P-loop-containing protein BrxF</fullName>
    </recommendedName>
</protein>
<name>R6V190_9BACT</name>
<dbReference type="EMBL" id="CBFW010000379">
    <property type="protein sequence ID" value="CDC76537.1"/>
    <property type="molecule type" value="Genomic_DNA"/>
</dbReference>
<accession>R6V190</accession>
<dbReference type="NCBIfam" id="NF033453">
    <property type="entry name" value="BREX_3_BrxF"/>
    <property type="match status" value="1"/>
</dbReference>
<evidence type="ECO:0008006" key="3">
    <source>
        <dbReference type="Google" id="ProtNLM"/>
    </source>
</evidence>
<organism evidence="1 2">
    <name type="scientific">Candidatus Colimorpha enterica</name>
    <dbReference type="NCBI Taxonomy" id="3083063"/>
    <lineage>
        <taxon>Bacteria</taxon>
        <taxon>Pseudomonadati</taxon>
        <taxon>Bacteroidota</taxon>
        <taxon>Bacteroidia</taxon>
        <taxon>Bacteroidales</taxon>
        <taxon>Candidatus Colimorpha</taxon>
    </lineage>
</organism>
<dbReference type="InterPro" id="IPR048067">
    <property type="entry name" value="BREX_3_BrxF"/>
</dbReference>
<dbReference type="STRING" id="1263015.BN580_00172"/>
<sequence>MGMIVKHNMLAADKEAFRLLIYCSAPPNIRDSAVSINKLMAEKLLQLKPSRRTMRIEKVFNEVIDSLPERSIIKDIDVLFNPAYKIDVFKMLTTACKRKKFDIIWSGKLDNNTLVYGEEGFPDYHKYEIENYDIVCVV</sequence>